<evidence type="ECO:0000313" key="4">
    <source>
        <dbReference type="Proteomes" id="UP000007102"/>
    </source>
</evidence>
<evidence type="ECO:0000313" key="3">
    <source>
        <dbReference type="EMBL" id="ADY72676.1"/>
    </source>
</evidence>
<feature type="transmembrane region" description="Helical" evidence="2">
    <location>
        <begin position="5"/>
        <end position="26"/>
    </location>
</feature>
<gene>
    <name evidence="3" type="ordered locus">Dester_0015</name>
</gene>
<dbReference type="STRING" id="868864.Dester_0015"/>
<protein>
    <recommendedName>
        <fullName evidence="5">YggT family protein</fullName>
    </recommendedName>
</protein>
<dbReference type="GO" id="GO:0016020">
    <property type="term" value="C:membrane"/>
    <property type="evidence" value="ECO:0007669"/>
    <property type="project" value="InterPro"/>
</dbReference>
<dbReference type="PANTHER" id="PTHR33219">
    <property type="entry name" value="YLMG HOMOLOG PROTEIN 2, CHLOROPLASTIC"/>
    <property type="match status" value="1"/>
</dbReference>
<dbReference type="InterPro" id="IPR003425">
    <property type="entry name" value="CCB3/YggT"/>
</dbReference>
<dbReference type="Pfam" id="PF02325">
    <property type="entry name" value="CCB3_YggT"/>
    <property type="match status" value="1"/>
</dbReference>
<dbReference type="RefSeq" id="WP_013637636.1">
    <property type="nucleotide sequence ID" value="NC_015185.1"/>
</dbReference>
<reference evidence="4" key="2">
    <citation type="submission" date="2011-02" db="EMBL/GenBank/DDBJ databases">
        <title>The complete genome of Desulfurobacterium thermolithotrophum DSM 11699.</title>
        <authorList>
            <consortium name="US DOE Joint Genome Institute (JGI-PGF)"/>
            <person name="Lucas S."/>
            <person name="Copeland A."/>
            <person name="Lapidus A."/>
            <person name="Bruce D."/>
            <person name="Goodwin L."/>
            <person name="Pitluck S."/>
            <person name="Kyrpides N."/>
            <person name="Mavromatis K."/>
            <person name="Pagani I."/>
            <person name="Ivanova N."/>
            <person name="Mikhailova N."/>
            <person name="Daligault H."/>
            <person name="Detter J.C."/>
            <person name="Tapia R."/>
            <person name="Han C."/>
            <person name="Land M."/>
            <person name="Hauser L."/>
            <person name="Markowitz V."/>
            <person name="Cheng J.-F."/>
            <person name="Hugenholtz P."/>
            <person name="Woyke T."/>
            <person name="Wu D."/>
            <person name="Spring S."/>
            <person name="Brambilla E."/>
            <person name="Klenk H.-P."/>
            <person name="Eisen J.A."/>
        </authorList>
    </citation>
    <scope>NUCLEOTIDE SEQUENCE [LARGE SCALE GENOMIC DNA]</scope>
    <source>
        <strain evidence="4">DSM 11699 / BSA</strain>
    </source>
</reference>
<name>F0S0E8_DESTD</name>
<proteinExistence type="inferred from homology"/>
<dbReference type="OrthoDB" id="9806665at2"/>
<dbReference type="KEGG" id="dte:Dester_0015"/>
<dbReference type="AlphaFoldDB" id="F0S0E8"/>
<dbReference type="InParanoid" id="F0S0E8"/>
<dbReference type="Proteomes" id="UP000007102">
    <property type="component" value="Chromosome"/>
</dbReference>
<keyword evidence="2" id="KW-0812">Transmembrane</keyword>
<evidence type="ECO:0000256" key="2">
    <source>
        <dbReference type="SAM" id="Phobius"/>
    </source>
</evidence>
<comment type="similarity">
    <text evidence="1">Belongs to the YggT family.</text>
</comment>
<organism evidence="3 4">
    <name type="scientific">Desulfurobacterium thermolithotrophum (strain DSM 11699 / BSA)</name>
    <dbReference type="NCBI Taxonomy" id="868864"/>
    <lineage>
        <taxon>Bacteria</taxon>
        <taxon>Pseudomonadati</taxon>
        <taxon>Aquificota</taxon>
        <taxon>Aquificia</taxon>
        <taxon>Desulfurobacteriales</taxon>
        <taxon>Desulfurobacteriaceae</taxon>
        <taxon>Desulfurobacterium</taxon>
    </lineage>
</organism>
<feature type="transmembrane region" description="Helical" evidence="2">
    <location>
        <begin position="52"/>
        <end position="73"/>
    </location>
</feature>
<evidence type="ECO:0000256" key="1">
    <source>
        <dbReference type="ARBA" id="ARBA00010894"/>
    </source>
</evidence>
<keyword evidence="2" id="KW-0472">Membrane</keyword>
<evidence type="ECO:0008006" key="5">
    <source>
        <dbReference type="Google" id="ProtNLM"/>
    </source>
</evidence>
<dbReference type="eggNOG" id="COG0762">
    <property type="taxonomic scope" value="Bacteria"/>
</dbReference>
<dbReference type="PANTHER" id="PTHR33219:SF14">
    <property type="entry name" value="PROTEIN COFACTOR ASSEMBLY OF COMPLEX C SUBUNIT B CCB3, CHLOROPLASTIC-RELATED"/>
    <property type="match status" value="1"/>
</dbReference>
<accession>F0S0E8</accession>
<sequence length="80" mass="9259">MVKEIVHILIEFTIWFIIIGTLLTWIPPRSRNTTVWKVIDLTEKFLRPIRSFVPPIGGIDISPIVAIIVLQIIDSIIRRL</sequence>
<keyword evidence="2" id="KW-1133">Transmembrane helix</keyword>
<keyword evidence="4" id="KW-1185">Reference proteome</keyword>
<dbReference type="EMBL" id="CP002543">
    <property type="protein sequence ID" value="ADY72676.1"/>
    <property type="molecule type" value="Genomic_DNA"/>
</dbReference>
<reference evidence="3 4" key="1">
    <citation type="journal article" date="2011" name="Stand. Genomic Sci.">
        <title>Complete genome sequence of the thermophilic sulfur-reducer Desulfurobacterium thermolithotrophum type strain (BSA(T)) from a deep-sea hydrothermal vent.</title>
        <authorList>
            <person name="Goker M."/>
            <person name="Daligault H."/>
            <person name="Mwirichia R."/>
            <person name="Lapidus A."/>
            <person name="Lucas S."/>
            <person name="Deshpande S."/>
            <person name="Pagani I."/>
            <person name="Tapia R."/>
            <person name="Cheng J.F."/>
            <person name="Goodwin L."/>
            <person name="Pitluck S."/>
            <person name="Liolios K."/>
            <person name="Ivanova N."/>
            <person name="Mavromatis K."/>
            <person name="Mikhailova N."/>
            <person name="Pati A."/>
            <person name="Chen A."/>
            <person name="Palaniappan K."/>
            <person name="Han C."/>
            <person name="Land M."/>
            <person name="Hauser L."/>
            <person name="Pan C."/>
            <person name="Brambilla E.M."/>
            <person name="Rohde M."/>
            <person name="Spring S."/>
            <person name="Sikorski J."/>
            <person name="Wirth R."/>
            <person name="Detter J.C."/>
            <person name="Woyke T."/>
            <person name="Bristow J."/>
            <person name="Eisen J.A."/>
            <person name="Markowitz V."/>
            <person name="Hugenholtz P."/>
            <person name="Kyrpides N.C."/>
            <person name="Klenk H.P."/>
        </authorList>
    </citation>
    <scope>NUCLEOTIDE SEQUENCE [LARGE SCALE GENOMIC DNA]</scope>
    <source>
        <strain evidence="4">DSM 11699 / BSA</strain>
    </source>
</reference>
<dbReference type="HOGENOM" id="CLU_136788_1_0_0"/>